<dbReference type="EMBL" id="CP132968">
    <property type="protein sequence ID" value="WMD16998.1"/>
    <property type="molecule type" value="Genomic_DNA"/>
</dbReference>
<evidence type="ECO:0000313" key="2">
    <source>
        <dbReference type="Proteomes" id="UP001243496"/>
    </source>
</evidence>
<name>A0AAQ3PX02_ANAHA</name>
<proteinExistence type="predicted"/>
<sequence length="109" mass="12325">MADQGFEKPAYLHLKGDKNYLELAVREMKAMTKGGAMLSGHIQTVKCRSSKDVLTDLPIQDKKIQIPFEDFEFEQLSETEITGQIQLFMTSSVGEKRMPESMATLILKI</sequence>
<gene>
    <name evidence="1" type="ORF">RBI15_02525</name>
</gene>
<reference evidence="1" key="1">
    <citation type="submission" date="2023-08" db="EMBL/GenBank/DDBJ databases">
        <title>Complete Genome Sequences of butyrate producing Anaerostipes hadrus strains BA1 and GIF7 isolated from the terminal ileum of a healthy lean male.</title>
        <authorList>
            <person name="Low A."/>
            <person name="Sheludchenko M."/>
            <person name="Cheng H.E."/>
            <person name="Koh X.Q."/>
            <person name="Lee J."/>
        </authorList>
    </citation>
    <scope>NUCLEOTIDE SEQUENCE</scope>
    <source>
        <strain evidence="1">BA1</strain>
    </source>
</reference>
<organism evidence="1 2">
    <name type="scientific">Anaerostipes hadrus</name>
    <dbReference type="NCBI Taxonomy" id="649756"/>
    <lineage>
        <taxon>Bacteria</taxon>
        <taxon>Bacillati</taxon>
        <taxon>Bacillota</taxon>
        <taxon>Clostridia</taxon>
        <taxon>Lachnospirales</taxon>
        <taxon>Lachnospiraceae</taxon>
        <taxon>Anaerostipes</taxon>
    </lineage>
</organism>
<protein>
    <submittedName>
        <fullName evidence="1">Uncharacterized protein</fullName>
    </submittedName>
</protein>
<dbReference type="Proteomes" id="UP001243496">
    <property type="component" value="Chromosome"/>
</dbReference>
<accession>A0AAQ3PX02</accession>
<dbReference type="RefSeq" id="WP_244091791.1">
    <property type="nucleotide sequence ID" value="NZ_CP132968.1"/>
</dbReference>
<dbReference type="AlphaFoldDB" id="A0AAQ3PX02"/>
<dbReference type="GeneID" id="92740244"/>
<evidence type="ECO:0000313" key="1">
    <source>
        <dbReference type="EMBL" id="WMD16998.1"/>
    </source>
</evidence>